<dbReference type="Proteomes" id="UP001187531">
    <property type="component" value="Unassembled WGS sequence"/>
</dbReference>
<name>A0AA88L083_ARTSF</name>
<accession>A0AA88L083</accession>
<evidence type="ECO:0000256" key="1">
    <source>
        <dbReference type="SAM" id="Phobius"/>
    </source>
</evidence>
<gene>
    <name evidence="2" type="ORF">QYM36_015572</name>
</gene>
<comment type="caution">
    <text evidence="2">The sequence shown here is derived from an EMBL/GenBank/DDBJ whole genome shotgun (WGS) entry which is preliminary data.</text>
</comment>
<reference evidence="2" key="1">
    <citation type="submission" date="2023-07" db="EMBL/GenBank/DDBJ databases">
        <title>Chromosome-level genome assembly of Artemia franciscana.</title>
        <authorList>
            <person name="Jo E."/>
        </authorList>
    </citation>
    <scope>NUCLEOTIDE SEQUENCE</scope>
    <source>
        <tissue evidence="2">Whole body</tissue>
    </source>
</reference>
<evidence type="ECO:0000313" key="2">
    <source>
        <dbReference type="EMBL" id="KAK2707936.1"/>
    </source>
</evidence>
<organism evidence="2 3">
    <name type="scientific">Artemia franciscana</name>
    <name type="common">Brine shrimp</name>
    <name type="synonym">Artemia sanfranciscana</name>
    <dbReference type="NCBI Taxonomy" id="6661"/>
    <lineage>
        <taxon>Eukaryota</taxon>
        <taxon>Metazoa</taxon>
        <taxon>Ecdysozoa</taxon>
        <taxon>Arthropoda</taxon>
        <taxon>Crustacea</taxon>
        <taxon>Branchiopoda</taxon>
        <taxon>Anostraca</taxon>
        <taxon>Artemiidae</taxon>
        <taxon>Artemia</taxon>
    </lineage>
</organism>
<keyword evidence="1" id="KW-0812">Transmembrane</keyword>
<keyword evidence="1" id="KW-1133">Transmembrane helix</keyword>
<feature type="transmembrane region" description="Helical" evidence="1">
    <location>
        <begin position="63"/>
        <end position="82"/>
    </location>
</feature>
<proteinExistence type="predicted"/>
<dbReference type="EMBL" id="JAVRJZ010000019">
    <property type="protein sequence ID" value="KAK2707936.1"/>
    <property type="molecule type" value="Genomic_DNA"/>
</dbReference>
<keyword evidence="3" id="KW-1185">Reference proteome</keyword>
<keyword evidence="1" id="KW-0472">Membrane</keyword>
<sequence>MDSVIGEVLSRSGWRKALTGVGVFPAGGCDALEKGSNVNLESDDDEMKDFSWPKEHKAMHHNLAFWNLVIRLISLLLVLFQSLQTGDYHLLIAAVTKIAPLFFALHD</sequence>
<evidence type="ECO:0000313" key="3">
    <source>
        <dbReference type="Proteomes" id="UP001187531"/>
    </source>
</evidence>
<protein>
    <submittedName>
        <fullName evidence="2">Uncharacterized protein</fullName>
    </submittedName>
</protein>
<dbReference type="AlphaFoldDB" id="A0AA88L083"/>